<comment type="function">
    <text evidence="1">Peroxisomal protease that mediates both the removal of the leader peptide from proteins containing a PTS2 target sequence and processes several PTS1-containing proteins. Catalyzes the processing of PTS1-proteins involved in the peroxisomal beta-oxidation of fatty acids.</text>
</comment>
<dbReference type="Proteomes" id="UP001634394">
    <property type="component" value="Unassembled WGS sequence"/>
</dbReference>
<keyword evidence="1" id="KW-0378">Hydrolase</keyword>
<dbReference type="GO" id="GO:0008236">
    <property type="term" value="F:serine-type peptidase activity"/>
    <property type="evidence" value="ECO:0007669"/>
    <property type="project" value="UniProtKB-KW"/>
</dbReference>
<comment type="PTM">
    <text evidence="1">The full-lengh TYSND1 is the active the proteolytic processing of PTS1- and PTS2-proteins and in self-cleavage, and intermolecular self-cleavage of TYSND1 down-regulates its protease activity.</text>
</comment>
<dbReference type="InterPro" id="IPR009003">
    <property type="entry name" value="Peptidase_S1_PA"/>
</dbReference>
<reference evidence="2 3" key="1">
    <citation type="submission" date="2024-11" db="EMBL/GenBank/DDBJ databases">
        <title>Chromosome-level genome assembly of the freshwater bivalve Anodonta woodiana.</title>
        <authorList>
            <person name="Chen X."/>
        </authorList>
    </citation>
    <scope>NUCLEOTIDE SEQUENCE [LARGE SCALE GENOMIC DNA]</scope>
    <source>
        <strain evidence="2">MN2024</strain>
        <tissue evidence="2">Gills</tissue>
    </source>
</reference>
<gene>
    <name evidence="2" type="ORF">ACJMK2_019497</name>
</gene>
<evidence type="ECO:0000313" key="3">
    <source>
        <dbReference type="Proteomes" id="UP001634394"/>
    </source>
</evidence>
<keyword evidence="1" id="KW-0645">Protease</keyword>
<keyword evidence="3" id="KW-1185">Reference proteome</keyword>
<evidence type="ECO:0000256" key="1">
    <source>
        <dbReference type="PIRNR" id="PIRNR037989"/>
    </source>
</evidence>
<dbReference type="GO" id="GO:0006508">
    <property type="term" value="P:proteolysis"/>
    <property type="evidence" value="ECO:0007669"/>
    <property type="project" value="UniProtKB-KW"/>
</dbReference>
<evidence type="ECO:0000313" key="2">
    <source>
        <dbReference type="EMBL" id="KAL3841336.1"/>
    </source>
</evidence>
<keyword evidence="1" id="KW-0720">Serine protease</keyword>
<dbReference type="AlphaFoldDB" id="A0ABD3TXR4"/>
<accession>A0ABD3TXR4</accession>
<keyword evidence="1" id="KW-0576">Peroxisome</keyword>
<dbReference type="EMBL" id="JBJQND010000017">
    <property type="protein sequence ID" value="KAL3841336.1"/>
    <property type="molecule type" value="Genomic_DNA"/>
</dbReference>
<dbReference type="InterPro" id="IPR039245">
    <property type="entry name" value="TYSND1/DEG15"/>
</dbReference>
<comment type="caution">
    <text evidence="2">The sequence shown here is derived from an EMBL/GenBank/DDBJ whole genome shotgun (WGS) entry which is preliminary data.</text>
</comment>
<dbReference type="Pfam" id="PF13365">
    <property type="entry name" value="Trypsin_2"/>
    <property type="match status" value="1"/>
</dbReference>
<comment type="similarity">
    <text evidence="1">Belongs to the peptidase S1B family.</text>
</comment>
<dbReference type="PANTHER" id="PTHR21004:SF0">
    <property type="entry name" value="PEROXISOMAL LEADER PEPTIDE-PROCESSING PROTEASE"/>
    <property type="match status" value="1"/>
</dbReference>
<dbReference type="PANTHER" id="PTHR21004">
    <property type="entry name" value="SERINE PROTEASE-RELATED"/>
    <property type="match status" value="1"/>
</dbReference>
<organism evidence="2 3">
    <name type="scientific">Sinanodonta woodiana</name>
    <name type="common">Chinese pond mussel</name>
    <name type="synonym">Anodonta woodiana</name>
    <dbReference type="NCBI Taxonomy" id="1069815"/>
    <lineage>
        <taxon>Eukaryota</taxon>
        <taxon>Metazoa</taxon>
        <taxon>Spiralia</taxon>
        <taxon>Lophotrochozoa</taxon>
        <taxon>Mollusca</taxon>
        <taxon>Bivalvia</taxon>
        <taxon>Autobranchia</taxon>
        <taxon>Heteroconchia</taxon>
        <taxon>Palaeoheterodonta</taxon>
        <taxon>Unionida</taxon>
        <taxon>Unionoidea</taxon>
        <taxon>Unionidae</taxon>
        <taxon>Unioninae</taxon>
        <taxon>Sinanodonta</taxon>
    </lineage>
</organism>
<dbReference type="GO" id="GO:0005777">
    <property type="term" value="C:peroxisome"/>
    <property type="evidence" value="ECO:0007669"/>
    <property type="project" value="UniProtKB-SubCell"/>
</dbReference>
<dbReference type="Gene3D" id="2.40.10.10">
    <property type="entry name" value="Trypsin-like serine proteases"/>
    <property type="match status" value="3"/>
</dbReference>
<name>A0ABD3TXR4_SINWO</name>
<proteinExistence type="inferred from homology"/>
<dbReference type="SUPFAM" id="SSF50494">
    <property type="entry name" value="Trypsin-like serine proteases"/>
    <property type="match status" value="2"/>
</dbReference>
<protein>
    <recommendedName>
        <fullName evidence="1">Peroxisomal leader peptide-processing protease</fullName>
        <ecNumber evidence="1">3.4.21.-</ecNumber>
    </recommendedName>
</protein>
<comment type="subcellular location">
    <subcellularLocation>
        <location evidence="1">Peroxisome</location>
    </subcellularLocation>
</comment>
<dbReference type="InterPro" id="IPR043504">
    <property type="entry name" value="Peptidase_S1_PA_chymotrypsin"/>
</dbReference>
<sequence length="548" mass="60127">MVQQPHNNICAISIHGQDDNDGTGSGILINSKKGLVLTHASLLQTFLSKDSKILKHLHSTGFVKGEDLGQISGVTIIFPSNLFYLNGSEKLLKQRLSLSALNSNLQVDSSHFDKFSGSIMSVFKCYSLQKIVHKLLPSDNWKFIDNVSEDLKKNSNQKEVSLYVLLPCFVLLKLRNWTPLETNFLAKDSASIVQGDMVEICATPFGTLNPEIFLNSRSRGIVSNVVGERNVLILTDARGIPGSEGGALFICDRKQRYLVGMIIASLCWRINEWIGLTMAASITEILDSLKGHYSKSACHNSLTNMQLYFGALNNEYRMLPITNSVPLVSVGNTWGSGVLLNSGQRLVLTCSHVLKGSDVEKVKLYLNNNQTPVDVDIVHQAPLSSHFDLGLLSMTTEQSPEQKDKNALLEVPDISEGDFVYVVGHAIFGQRYNMTPSVTSGVVSKVITINRVPVMIQTTCAVHAGASGGGVFDQKGRLVAVVVSNTKDTASNASYPHINMCIPMMTIAPVINEYIKTGDVYVLNKLVIENKLVKRLWSLSQEVTLESK</sequence>
<dbReference type="EC" id="3.4.21.-" evidence="1"/>